<evidence type="ECO:0000256" key="2">
    <source>
        <dbReference type="ARBA" id="ARBA00001946"/>
    </source>
</evidence>
<comment type="subcellular location">
    <subcellularLocation>
        <location evidence="3">Mitochondrion</location>
    </subcellularLocation>
</comment>
<sequence length="335" mass="38391">IMDANLSEQAVIALSNTSSWQQLFKHLPVIHHMCSISVNVYSYIISACFRNGEHTLAWKYLDEMFQKSNIHAIDNLTQSIGKVIHAWIEECIKEVDPQQKHLSLRTLLSKMQVYHITPSISTAKAIKDFCQTHLGWNVNETAVYRSGRCTACGIKLAPSKISDEEFKKLKWEFTEDVLKGSDIFRATSPEEWEDFKEFVKVNAPFTHVVDALNVSLKIGGRDRQMLLEKVILNLINQAEVKVLVIGRKHLSKMINKVKLRIRKGAIFYNLENISKDDGFFIYAALQSGQGTKIVTSDLLRDHLARLKDPSTKRVFRFWQKSHQVHIPLGHNTHLL</sequence>
<evidence type="ECO:0000256" key="9">
    <source>
        <dbReference type="ARBA" id="ARBA00022801"/>
    </source>
</evidence>
<proteinExistence type="inferred from homology"/>
<keyword evidence="11" id="KW-0460">Magnesium</keyword>
<keyword evidence="13" id="KW-0496">Mitochondrion</keyword>
<evidence type="ECO:0000256" key="6">
    <source>
        <dbReference type="ARBA" id="ARBA00022694"/>
    </source>
</evidence>
<dbReference type="InterPro" id="IPR031595">
    <property type="entry name" value="PRORP_C"/>
</dbReference>
<evidence type="ECO:0000256" key="12">
    <source>
        <dbReference type="ARBA" id="ARBA00022946"/>
    </source>
</evidence>
<dbReference type="NCBIfam" id="TIGR00756">
    <property type="entry name" value="PPR"/>
    <property type="match status" value="1"/>
</dbReference>
<feature type="non-terminal residue" evidence="15">
    <location>
        <position position="1"/>
    </location>
</feature>
<evidence type="ECO:0000256" key="13">
    <source>
        <dbReference type="ARBA" id="ARBA00023128"/>
    </source>
</evidence>
<dbReference type="GO" id="GO:0001682">
    <property type="term" value="P:tRNA 5'-leader removal"/>
    <property type="evidence" value="ECO:0007669"/>
    <property type="project" value="TreeGrafter"/>
</dbReference>
<dbReference type="GO" id="GO:0097745">
    <property type="term" value="P:mitochondrial tRNA 5'-end processing"/>
    <property type="evidence" value="ECO:0007669"/>
    <property type="project" value="TreeGrafter"/>
</dbReference>
<keyword evidence="7" id="KW-0540">Nuclease</keyword>
<gene>
    <name evidence="15" type="ORF">MNOR_LOCUS304</name>
</gene>
<evidence type="ECO:0000256" key="3">
    <source>
        <dbReference type="ARBA" id="ARBA00004173"/>
    </source>
</evidence>
<keyword evidence="6" id="KW-0819">tRNA processing</keyword>
<dbReference type="InterPro" id="IPR002885">
    <property type="entry name" value="PPR_rpt"/>
</dbReference>
<dbReference type="PANTHER" id="PTHR13547:SF1">
    <property type="entry name" value="MITOCHONDRIAL RIBONUCLEASE P CATALYTIC SUBUNIT"/>
    <property type="match status" value="1"/>
</dbReference>
<dbReference type="EMBL" id="CAXKWB010000062">
    <property type="protein sequence ID" value="CAL4058860.1"/>
    <property type="molecule type" value="Genomic_DNA"/>
</dbReference>
<evidence type="ECO:0000256" key="8">
    <source>
        <dbReference type="ARBA" id="ARBA00022723"/>
    </source>
</evidence>
<evidence type="ECO:0000313" key="16">
    <source>
        <dbReference type="Proteomes" id="UP001497623"/>
    </source>
</evidence>
<organism evidence="15 16">
    <name type="scientific">Meganyctiphanes norvegica</name>
    <name type="common">Northern krill</name>
    <name type="synonym">Thysanopoda norvegica</name>
    <dbReference type="NCBI Taxonomy" id="48144"/>
    <lineage>
        <taxon>Eukaryota</taxon>
        <taxon>Metazoa</taxon>
        <taxon>Ecdysozoa</taxon>
        <taxon>Arthropoda</taxon>
        <taxon>Crustacea</taxon>
        <taxon>Multicrustacea</taxon>
        <taxon>Malacostraca</taxon>
        <taxon>Eumalacostraca</taxon>
        <taxon>Eucarida</taxon>
        <taxon>Euphausiacea</taxon>
        <taxon>Euphausiidae</taxon>
        <taxon>Meganyctiphanes</taxon>
    </lineage>
</organism>
<keyword evidence="9" id="KW-0378">Hydrolase</keyword>
<evidence type="ECO:0000256" key="11">
    <source>
        <dbReference type="ARBA" id="ARBA00022842"/>
    </source>
</evidence>
<comment type="cofactor">
    <cofactor evidence="2">
        <name>Mg(2+)</name>
        <dbReference type="ChEBI" id="CHEBI:18420"/>
    </cofactor>
</comment>
<dbReference type="GO" id="GO:0046872">
    <property type="term" value="F:metal ion binding"/>
    <property type="evidence" value="ECO:0007669"/>
    <property type="project" value="UniProtKB-KW"/>
</dbReference>
<keyword evidence="12" id="KW-0809">Transit peptide</keyword>
<feature type="non-terminal residue" evidence="15">
    <location>
        <position position="335"/>
    </location>
</feature>
<evidence type="ECO:0000259" key="14">
    <source>
        <dbReference type="Pfam" id="PF16953"/>
    </source>
</evidence>
<evidence type="ECO:0000313" key="15">
    <source>
        <dbReference type="EMBL" id="CAL4058860.1"/>
    </source>
</evidence>
<dbReference type="Pfam" id="PF16953">
    <property type="entry name" value="PRORP"/>
    <property type="match status" value="1"/>
</dbReference>
<dbReference type="GO" id="GO:0004526">
    <property type="term" value="F:ribonuclease P activity"/>
    <property type="evidence" value="ECO:0007669"/>
    <property type="project" value="UniProtKB-EC"/>
</dbReference>
<evidence type="ECO:0000256" key="5">
    <source>
        <dbReference type="ARBA" id="ARBA00012179"/>
    </source>
</evidence>
<comment type="similarity">
    <text evidence="4">Belongs to the PPR family. P subfamily.</text>
</comment>
<dbReference type="AlphaFoldDB" id="A0AAV2PK01"/>
<evidence type="ECO:0000256" key="7">
    <source>
        <dbReference type="ARBA" id="ARBA00022722"/>
    </source>
</evidence>
<dbReference type="EC" id="3.1.26.5" evidence="5"/>
<dbReference type="InterPro" id="IPR011990">
    <property type="entry name" value="TPR-like_helical_dom_sf"/>
</dbReference>
<comment type="caution">
    <text evidence="15">The sequence shown here is derived from an EMBL/GenBank/DDBJ whole genome shotgun (WGS) entry which is preliminary data.</text>
</comment>
<dbReference type="Gene3D" id="3.40.50.11980">
    <property type="match status" value="1"/>
</dbReference>
<keyword evidence="10" id="KW-0862">Zinc</keyword>
<dbReference type="Proteomes" id="UP001497623">
    <property type="component" value="Unassembled WGS sequence"/>
</dbReference>
<dbReference type="GO" id="GO:0030678">
    <property type="term" value="C:mitochondrial ribonuclease P complex"/>
    <property type="evidence" value="ECO:0007669"/>
    <property type="project" value="TreeGrafter"/>
</dbReference>
<dbReference type="PANTHER" id="PTHR13547">
    <property type="match status" value="1"/>
</dbReference>
<evidence type="ECO:0000256" key="4">
    <source>
        <dbReference type="ARBA" id="ARBA00007626"/>
    </source>
</evidence>
<keyword evidence="16" id="KW-1185">Reference proteome</keyword>
<dbReference type="Gene3D" id="1.25.40.10">
    <property type="entry name" value="Tetratricopeptide repeat domain"/>
    <property type="match status" value="1"/>
</dbReference>
<evidence type="ECO:0000256" key="10">
    <source>
        <dbReference type="ARBA" id="ARBA00022833"/>
    </source>
</evidence>
<keyword evidence="8" id="KW-0479">Metal-binding</keyword>
<reference evidence="15 16" key="1">
    <citation type="submission" date="2024-05" db="EMBL/GenBank/DDBJ databases">
        <authorList>
            <person name="Wallberg A."/>
        </authorList>
    </citation>
    <scope>NUCLEOTIDE SEQUENCE [LARGE SCALE GENOMIC DNA]</scope>
</reference>
<feature type="domain" description="PRORP" evidence="14">
    <location>
        <begin position="145"/>
        <end position="325"/>
    </location>
</feature>
<protein>
    <recommendedName>
        <fullName evidence="5">ribonuclease P</fullName>
        <ecNumber evidence="5">3.1.26.5</ecNumber>
    </recommendedName>
</protein>
<accession>A0AAV2PK01</accession>
<comment type="catalytic activity">
    <reaction evidence="1">
        <text>Endonucleolytic cleavage of RNA, removing 5'-extranucleotides from tRNA precursor.</text>
        <dbReference type="EC" id="3.1.26.5"/>
    </reaction>
</comment>
<evidence type="ECO:0000256" key="1">
    <source>
        <dbReference type="ARBA" id="ARBA00000928"/>
    </source>
</evidence>
<name>A0AAV2PK01_MEGNR</name>